<accession>A0A365Z1D4</accession>
<protein>
    <submittedName>
        <fullName evidence="2">Uncharacterized protein</fullName>
    </submittedName>
</protein>
<proteinExistence type="predicted"/>
<dbReference type="AlphaFoldDB" id="A0A365Z1D4"/>
<gene>
    <name evidence="2" type="ORF">NJLHNGOC_00905</name>
</gene>
<dbReference type="EMBL" id="QEXL01000001">
    <property type="protein sequence ID" value="RBM09634.1"/>
    <property type="molecule type" value="Genomic_DNA"/>
</dbReference>
<dbReference type="Proteomes" id="UP000252680">
    <property type="component" value="Unassembled WGS sequence"/>
</dbReference>
<name>A0A365Z1D4_9PROT</name>
<feature type="region of interest" description="Disordered" evidence="1">
    <location>
        <begin position="29"/>
        <end position="97"/>
    </location>
</feature>
<evidence type="ECO:0000313" key="3">
    <source>
        <dbReference type="Proteomes" id="UP000252680"/>
    </source>
</evidence>
<comment type="caution">
    <text evidence="2">The sequence shown here is derived from an EMBL/GenBank/DDBJ whole genome shotgun (WGS) entry which is preliminary data.</text>
</comment>
<organism evidence="2 3">
    <name type="scientific">Novacetimonas cocois</name>
    <dbReference type="NCBI Taxonomy" id="1747507"/>
    <lineage>
        <taxon>Bacteria</taxon>
        <taxon>Pseudomonadati</taxon>
        <taxon>Pseudomonadota</taxon>
        <taxon>Alphaproteobacteria</taxon>
        <taxon>Acetobacterales</taxon>
        <taxon>Acetobacteraceae</taxon>
        <taxon>Novacetimonas</taxon>
    </lineage>
</organism>
<reference evidence="2 3" key="1">
    <citation type="submission" date="2018-05" db="EMBL/GenBank/DDBJ databases">
        <title>Komagataeibacter cocois sp. nov., for a novel cellulose- producing strain isolated from coconut milk.</title>
        <authorList>
            <person name="Liu L."/>
            <person name="Wang Y."/>
            <person name="Liu S."/>
            <person name="Bi J."/>
            <person name="Chen H."/>
            <person name="Deng J."/>
            <person name="Zhang C."/>
            <person name="Hu Q."/>
            <person name="Li C."/>
        </authorList>
    </citation>
    <scope>NUCLEOTIDE SEQUENCE [LARGE SCALE GENOMIC DNA]</scope>
    <source>
        <strain evidence="2 3">WE7</strain>
    </source>
</reference>
<sequence>MVTSTSSTAIAAMALPATHCATIASMRSCHPQAQGRARGTITTRHSSTGGHSSIPSRASIPRDHHQPIAHASSATDRTAARVRSPPRDGTASASADR</sequence>
<evidence type="ECO:0000313" key="2">
    <source>
        <dbReference type="EMBL" id="RBM09634.1"/>
    </source>
</evidence>
<evidence type="ECO:0000256" key="1">
    <source>
        <dbReference type="SAM" id="MobiDB-lite"/>
    </source>
</evidence>
<keyword evidence="3" id="KW-1185">Reference proteome</keyword>
<feature type="compositionally biased region" description="Low complexity" evidence="1">
    <location>
        <begin position="38"/>
        <end position="54"/>
    </location>
</feature>